<feature type="compositionally biased region" description="Low complexity" evidence="4">
    <location>
        <begin position="1048"/>
        <end position="1067"/>
    </location>
</feature>
<dbReference type="Gene3D" id="2.130.10.30">
    <property type="entry name" value="Regulator of chromosome condensation 1/beta-lactamase-inhibitor protein II"/>
    <property type="match status" value="2"/>
</dbReference>
<feature type="repeat" description="ANK" evidence="2">
    <location>
        <begin position="94"/>
        <end position="126"/>
    </location>
</feature>
<dbReference type="SUPFAM" id="SSF48403">
    <property type="entry name" value="Ankyrin repeat"/>
    <property type="match status" value="1"/>
</dbReference>
<feature type="compositionally biased region" description="Polar residues" evidence="4">
    <location>
        <begin position="843"/>
        <end position="854"/>
    </location>
</feature>
<dbReference type="Pfam" id="PF00415">
    <property type="entry name" value="RCC1"/>
    <property type="match status" value="4"/>
</dbReference>
<dbReference type="OrthoDB" id="1893551at2759"/>
<evidence type="ECO:0000313" key="6">
    <source>
        <dbReference type="Proteomes" id="UP000663760"/>
    </source>
</evidence>
<feature type="compositionally biased region" description="Low complexity" evidence="4">
    <location>
        <begin position="1008"/>
        <end position="1037"/>
    </location>
</feature>
<keyword evidence="1" id="KW-0677">Repeat</keyword>
<dbReference type="PANTHER" id="PTHR22872">
    <property type="entry name" value="BTK-BINDING PROTEIN-RELATED"/>
    <property type="match status" value="1"/>
</dbReference>
<feature type="repeat" description="RCC1" evidence="3">
    <location>
        <begin position="204"/>
        <end position="262"/>
    </location>
</feature>
<name>A0A7I8JYP0_SPIIN</name>
<dbReference type="EMBL" id="LR746264">
    <property type="protein sequence ID" value="CAA7388131.1"/>
    <property type="molecule type" value="Genomic_DNA"/>
</dbReference>
<evidence type="ECO:0000256" key="3">
    <source>
        <dbReference type="PROSITE-ProRule" id="PRU00235"/>
    </source>
</evidence>
<dbReference type="InterPro" id="IPR009091">
    <property type="entry name" value="RCC1/BLIP-II"/>
</dbReference>
<accession>A0A7I8JYP0</accession>
<dbReference type="InterPro" id="IPR000408">
    <property type="entry name" value="Reg_chr_condens"/>
</dbReference>
<feature type="compositionally biased region" description="Basic residues" evidence="4">
    <location>
        <begin position="772"/>
        <end position="786"/>
    </location>
</feature>
<dbReference type="PROSITE" id="PS50297">
    <property type="entry name" value="ANK_REP_REGION"/>
    <property type="match status" value="2"/>
</dbReference>
<protein>
    <submittedName>
        <fullName evidence="5">Uncharacterized protein</fullName>
    </submittedName>
</protein>
<dbReference type="Proteomes" id="UP000663760">
    <property type="component" value="Chromosome 1"/>
</dbReference>
<keyword evidence="2" id="KW-0040">ANK repeat</keyword>
<feature type="compositionally biased region" description="Pro residues" evidence="4">
    <location>
        <begin position="885"/>
        <end position="894"/>
    </location>
</feature>
<evidence type="ECO:0000256" key="2">
    <source>
        <dbReference type="PROSITE-ProRule" id="PRU00023"/>
    </source>
</evidence>
<dbReference type="PANTHER" id="PTHR22872:SF2">
    <property type="entry name" value="INHIBITOR OF BRUTON TYROSINE KINASE"/>
    <property type="match status" value="1"/>
</dbReference>
<feature type="repeat" description="ANK" evidence="2">
    <location>
        <begin position="60"/>
        <end position="92"/>
    </location>
</feature>
<feature type="compositionally biased region" description="Basic and acidic residues" evidence="4">
    <location>
        <begin position="816"/>
        <end position="827"/>
    </location>
</feature>
<dbReference type="Pfam" id="PF12796">
    <property type="entry name" value="Ank_2"/>
    <property type="match status" value="1"/>
</dbReference>
<feature type="repeat" description="RCC1" evidence="3">
    <location>
        <begin position="152"/>
        <end position="203"/>
    </location>
</feature>
<dbReference type="PROSITE" id="PS50012">
    <property type="entry name" value="RCC1_3"/>
    <property type="match status" value="5"/>
</dbReference>
<evidence type="ECO:0000256" key="4">
    <source>
        <dbReference type="SAM" id="MobiDB-lite"/>
    </source>
</evidence>
<dbReference type="PRINTS" id="PR00633">
    <property type="entry name" value="RCCNDNSATION"/>
</dbReference>
<feature type="region of interest" description="Disordered" evidence="4">
    <location>
        <begin position="641"/>
        <end position="670"/>
    </location>
</feature>
<dbReference type="InterPro" id="IPR036770">
    <property type="entry name" value="Ankyrin_rpt-contain_sf"/>
</dbReference>
<keyword evidence="6" id="KW-1185">Reference proteome</keyword>
<evidence type="ECO:0000313" key="5">
    <source>
        <dbReference type="EMBL" id="CAA7388131.1"/>
    </source>
</evidence>
<dbReference type="AlphaFoldDB" id="A0A7I8JYP0"/>
<feature type="region of interest" description="Disordered" evidence="4">
    <location>
        <begin position="760"/>
        <end position="946"/>
    </location>
</feature>
<dbReference type="Gene3D" id="1.25.40.20">
    <property type="entry name" value="Ankyrin repeat-containing domain"/>
    <property type="match status" value="1"/>
</dbReference>
<feature type="region of interest" description="Disordered" evidence="4">
    <location>
        <begin position="988"/>
        <end position="1067"/>
    </location>
</feature>
<dbReference type="InterPro" id="IPR002110">
    <property type="entry name" value="Ankyrin_rpt"/>
</dbReference>
<proteinExistence type="predicted"/>
<dbReference type="SMART" id="SM00248">
    <property type="entry name" value="ANK"/>
    <property type="match status" value="2"/>
</dbReference>
<sequence>MEVSGSPSGSLNQASLRRGSSSCSLKDIWSAAREGSLSELDSSLSLLKKNGGNVDAKNAFGLTALHIATWRNHVPIVKRLLSAGADPDVRDGESGWSSLHRALHFGHLAVAGILLQSGATLTLEDSKFQTPVDLISGPVLLGVGKDYHSVATEIYSWGSGTNYQLGTGNAHIQRLPCKVDALQGSYIKMSAAAKFHSVAVGSCGELYTWGFGRGGRLGHPDFDIHSGQAAVITPRQVTMGLGSRRVMAIAAAKHHTVIATESGEVFTWGSNREGQLGYPSVDTQPTPRRVSSLRSRIIAVAAANKHTAAVAESGEVFTWGCNKEGQLGYGTSNSASNYTPRLVEYLKGRNFKAVSVAKYHTVVLGADGEVFTWGHRLVNPRRVIIARNTRKGGCVPLVFHRTGRLHVVAIAAGMVHTTALADDGSLFYWPSSDPELRCQQMYSLQGRDVVSISAGKYWTVASTKMGDVYMLDGKRYKDETPIPTRLNGIKNATSASVGETHMLVVCALYHPPYRLGLDPDAQKPKLKSADEIEEFDADFMFDDPRPESEMGEDELISKPIPSLKSLCEKVAAEVLVEPRNAIPLLEIADSLEANDLRAHCEEMAIRNLSYIFTVSAPSVASASSEVLAKLERAMDAKSSEPWSHRRLPTPTATFPAVIDSEEEHEDENGPLRVRENDSKLVGKLHRDPWLDGFLPSDSAADSEVTKRVRAVWKKLQQIEILEAKQSNGHVLDDQQIAKLQSRPLLKSALADLGFPLEMVQEPSPSLPADGKGRKKTGASRRCRTKSKQKEPPAELPPLKSETCREQKPGEGLPGTEDIRVPNEKVDEVAGPLTLDPPIGNAYCSGSSRSANSEARVSLSKKKRNKKGGLSMFLSGALDDSSKGAAPPPPLPLPLLPKSEGPAWGGAKVSKGAASLRDIQDEQSRTSADRPGNKKLEAGPVEIGDPGKIQLSSLLPVAALSSPIPVSSARLAAPSRPIPVSSARLVAAPSSPIPVSPARLAAAPEGERSTPPWSSSGSSPTISRPSLRDIQMQQQQQQCMAHSPKLRTSGFAAAPPGGAGSPSESAASRWFKPEADAPSSIRSIQIEEEAMKNLKRFYSTVKLVKPHPHA</sequence>
<reference evidence="5" key="1">
    <citation type="submission" date="2020-02" db="EMBL/GenBank/DDBJ databases">
        <authorList>
            <person name="Scholz U."/>
            <person name="Mascher M."/>
            <person name="Fiebig A."/>
        </authorList>
    </citation>
    <scope>NUCLEOTIDE SEQUENCE</scope>
</reference>
<feature type="repeat" description="RCC1" evidence="3">
    <location>
        <begin position="368"/>
        <end position="423"/>
    </location>
</feature>
<dbReference type="InterPro" id="IPR051625">
    <property type="entry name" value="Signaling_Regulatory_Domain"/>
</dbReference>
<dbReference type="SUPFAM" id="SSF50985">
    <property type="entry name" value="RCC1/BLIP-II"/>
    <property type="match status" value="2"/>
</dbReference>
<feature type="repeat" description="RCC1" evidence="3">
    <location>
        <begin position="263"/>
        <end position="313"/>
    </location>
</feature>
<organism evidence="5 6">
    <name type="scientific">Spirodela intermedia</name>
    <name type="common">Intermediate duckweed</name>
    <dbReference type="NCBI Taxonomy" id="51605"/>
    <lineage>
        <taxon>Eukaryota</taxon>
        <taxon>Viridiplantae</taxon>
        <taxon>Streptophyta</taxon>
        <taxon>Embryophyta</taxon>
        <taxon>Tracheophyta</taxon>
        <taxon>Spermatophyta</taxon>
        <taxon>Magnoliopsida</taxon>
        <taxon>Liliopsida</taxon>
        <taxon>Araceae</taxon>
        <taxon>Lemnoideae</taxon>
        <taxon>Spirodela</taxon>
    </lineage>
</organism>
<dbReference type="PROSITE" id="PS50088">
    <property type="entry name" value="ANK_REPEAT"/>
    <property type="match status" value="2"/>
</dbReference>
<evidence type="ECO:0000256" key="1">
    <source>
        <dbReference type="ARBA" id="ARBA00022737"/>
    </source>
</evidence>
<gene>
    <name evidence="5" type="ORF">SI8410_01000433</name>
</gene>
<feature type="repeat" description="RCC1" evidence="3">
    <location>
        <begin position="314"/>
        <end position="367"/>
    </location>
</feature>
<feature type="compositionally biased region" description="Basic and acidic residues" evidence="4">
    <location>
        <begin position="917"/>
        <end position="936"/>
    </location>
</feature>